<sequence length="634" mass="70900">MNNDWTVSDALDTYNVQFWGNGYFSVSEQGDVIVHPTKESSVNLAELTADLQHENTRLPVLVRFPDILQNQVHKLCNAFNNAITQYEYEGDYVAVYPIKVNQHRQVVEGLLASQAETSVKQLGLEAGSKAELLTVLGFAAESNSVIICNGYKDREYIRLALIGERIGHQVYIVIEKISELDLILSEAADLNVTPRIGVRAKLASQGRGKWETSCGEKSKFGLSAAQVLDVVEKLKTHDALGCLQLLHFHMGSQIAHIRDIQSGLRECSRFFMALQQLGAAIKIVDVGGGLSIDYEGTRSQSNCSSNYNMQEYANNVVYAFSTICREHDLPHPRLISESGRALTAHHALLITNVIGVEAPNISQPAEPSDDAHQLLHNMWHDFSTLSQRRNDRALVEIYHDTQDDMAEVNSLFTHGVTTLQERALAEEIHFATCAQLVTYLNHRNRAHRVIIDELNEKLMHKFFVNFSLFQSLPDAWGIGQIFPILPLSGLDQAPAVRGVIQDITCDSDGMIKQYVDGQGLESTLPLPTYQADKPYLLGFFLVGAYQEILGDMHNLFGDTDSVSVRVDEQGNYQVEQINHGDTVENMLRYVDQQPDALMSSYQRQLEQSNLAPEEQARLLSELCQGITGYTYLEE</sequence>
<dbReference type="Gene3D" id="3.20.20.10">
    <property type="entry name" value="Alanine racemase"/>
    <property type="match status" value="1"/>
</dbReference>
<evidence type="ECO:0000256" key="12">
    <source>
        <dbReference type="HAMAP-Rule" id="MF_01417"/>
    </source>
</evidence>
<dbReference type="InterPro" id="IPR022644">
    <property type="entry name" value="De-COase2_N"/>
</dbReference>
<dbReference type="Pfam" id="PF02784">
    <property type="entry name" value="Orn_Arg_deC_N"/>
    <property type="match status" value="1"/>
</dbReference>
<dbReference type="Pfam" id="PF17810">
    <property type="entry name" value="Arg_decarb_HB"/>
    <property type="match status" value="1"/>
</dbReference>
<feature type="domain" description="Orn/DAP/Arg decarboxylase 2 N-terminal" evidence="15">
    <location>
        <begin position="77"/>
        <end position="344"/>
    </location>
</feature>
<evidence type="ECO:0000256" key="1">
    <source>
        <dbReference type="ARBA" id="ARBA00001933"/>
    </source>
</evidence>
<comment type="catalytic activity">
    <reaction evidence="12">
        <text>L-arginine + H(+) = agmatine + CO2</text>
        <dbReference type="Rhea" id="RHEA:17641"/>
        <dbReference type="ChEBI" id="CHEBI:15378"/>
        <dbReference type="ChEBI" id="CHEBI:16526"/>
        <dbReference type="ChEBI" id="CHEBI:32682"/>
        <dbReference type="ChEBI" id="CHEBI:58145"/>
        <dbReference type="EC" id="4.1.1.19"/>
    </reaction>
</comment>
<dbReference type="PANTHER" id="PTHR43295:SF9">
    <property type="entry name" value="BIOSYNTHETIC ARGININE DECARBOXYLASE"/>
    <property type="match status" value="1"/>
</dbReference>
<name>A0A4P9VVB9_9GAMM</name>
<evidence type="ECO:0000313" key="19">
    <source>
        <dbReference type="Proteomes" id="UP000257039"/>
    </source>
</evidence>
<evidence type="ECO:0000256" key="3">
    <source>
        <dbReference type="ARBA" id="ARBA00002257"/>
    </source>
</evidence>
<feature type="active site" description="Proton donor" evidence="14">
    <location>
        <position position="505"/>
    </location>
</feature>
<comment type="cofactor">
    <cofactor evidence="2 12">
        <name>Mg(2+)</name>
        <dbReference type="ChEBI" id="CHEBI:18420"/>
    </cofactor>
</comment>
<keyword evidence="10 12" id="KW-0620">Polyamine biosynthesis</keyword>
<dbReference type="InterPro" id="IPR029066">
    <property type="entry name" value="PLP-binding_barrel"/>
</dbReference>
<dbReference type="CDD" id="cd06830">
    <property type="entry name" value="PLPDE_III_ADC"/>
    <property type="match status" value="1"/>
</dbReference>
<dbReference type="InterPro" id="IPR022657">
    <property type="entry name" value="De-COase2_CS"/>
</dbReference>
<comment type="pathway">
    <text evidence="12">Amine and polyamine biosynthesis; agmatine biosynthesis; agmatine from L-arginine: step 1/1.</text>
</comment>
<keyword evidence="5 12" id="KW-0479">Metal-binding</keyword>
<reference evidence="18 19" key="1">
    <citation type="submission" date="2017-04" db="EMBL/GenBank/DDBJ databases">
        <title>Draft genome sequence of Zooshikella ganghwensis VG4 isolated from Red Sea sediments.</title>
        <authorList>
            <person name="Rehman Z."/>
            <person name="Alam I."/>
            <person name="Kamau A."/>
            <person name="Bajic V."/>
            <person name="Leiknes T."/>
        </authorList>
    </citation>
    <scope>NUCLEOTIDE SEQUENCE [LARGE SCALE GENOMIC DNA]</scope>
    <source>
        <strain evidence="18 19">VG4</strain>
    </source>
</reference>
<keyword evidence="19" id="KW-1185">Reference proteome</keyword>
<evidence type="ECO:0000256" key="13">
    <source>
        <dbReference type="PIRSR" id="PIRSR001336-50"/>
    </source>
</evidence>
<proteinExistence type="inferred from homology"/>
<dbReference type="SUPFAM" id="SSF51419">
    <property type="entry name" value="PLP-binding barrel"/>
    <property type="match status" value="1"/>
</dbReference>
<dbReference type="Pfam" id="PF17944">
    <property type="entry name" value="Arg_decarbox_C"/>
    <property type="match status" value="1"/>
</dbReference>
<dbReference type="GO" id="GO:0006527">
    <property type="term" value="P:L-arginine catabolic process"/>
    <property type="evidence" value="ECO:0007669"/>
    <property type="project" value="InterPro"/>
</dbReference>
<evidence type="ECO:0000256" key="9">
    <source>
        <dbReference type="ARBA" id="ARBA00023066"/>
    </source>
</evidence>
<dbReference type="Proteomes" id="UP000257039">
    <property type="component" value="Unassembled WGS sequence"/>
</dbReference>
<evidence type="ECO:0000256" key="8">
    <source>
        <dbReference type="ARBA" id="ARBA00022898"/>
    </source>
</evidence>
<comment type="caution">
    <text evidence="12">Lacks conserved residue(s) required for the propagation of feature annotation.</text>
</comment>
<dbReference type="PIRSF" id="PIRSF001336">
    <property type="entry name" value="Arg_decrbxlase"/>
    <property type="match status" value="1"/>
</dbReference>
<keyword evidence="6 12" id="KW-0210">Decarboxylase</keyword>
<dbReference type="HAMAP" id="MF_01417">
    <property type="entry name" value="SpeA"/>
    <property type="match status" value="1"/>
</dbReference>
<dbReference type="InterPro" id="IPR000183">
    <property type="entry name" value="Orn/DAP/Arg_de-COase"/>
</dbReference>
<evidence type="ECO:0000256" key="10">
    <source>
        <dbReference type="ARBA" id="ARBA00023115"/>
    </source>
</evidence>
<comment type="caution">
    <text evidence="18">The sequence shown here is derived from an EMBL/GenBank/DDBJ whole genome shotgun (WGS) entry which is preliminary data.</text>
</comment>
<evidence type="ECO:0000256" key="5">
    <source>
        <dbReference type="ARBA" id="ARBA00022723"/>
    </source>
</evidence>
<keyword evidence="8 12" id="KW-0663">Pyridoxal phosphate</keyword>
<accession>A0A4P9VVB9</accession>
<feature type="domain" description="Arginine decarboxylase C-terminal helical" evidence="17">
    <location>
        <begin position="583"/>
        <end position="632"/>
    </location>
</feature>
<dbReference type="AlphaFoldDB" id="A0A4P9VVB9"/>
<evidence type="ECO:0000259" key="17">
    <source>
        <dbReference type="Pfam" id="PF17944"/>
    </source>
</evidence>
<evidence type="ECO:0000256" key="6">
    <source>
        <dbReference type="ARBA" id="ARBA00022793"/>
    </source>
</evidence>
<dbReference type="InterPro" id="IPR040634">
    <property type="entry name" value="Arg_decarb_HB"/>
</dbReference>
<evidence type="ECO:0000256" key="7">
    <source>
        <dbReference type="ARBA" id="ARBA00022842"/>
    </source>
</evidence>
<evidence type="ECO:0000256" key="11">
    <source>
        <dbReference type="ARBA" id="ARBA00023239"/>
    </source>
</evidence>
<dbReference type="InterPro" id="IPR002985">
    <property type="entry name" value="Arg_decrbxlase"/>
</dbReference>
<evidence type="ECO:0000256" key="2">
    <source>
        <dbReference type="ARBA" id="ARBA00001946"/>
    </source>
</evidence>
<dbReference type="GO" id="GO:0046872">
    <property type="term" value="F:metal ion binding"/>
    <property type="evidence" value="ECO:0007669"/>
    <property type="project" value="UniProtKB-KW"/>
</dbReference>
<dbReference type="UniPathway" id="UPA00186">
    <property type="reaction ID" value="UER00284"/>
</dbReference>
<evidence type="ECO:0000259" key="16">
    <source>
        <dbReference type="Pfam" id="PF17810"/>
    </source>
</evidence>
<comment type="function">
    <text evidence="3 12">Catalyzes the biosynthesis of agmatine from arginine.</text>
</comment>
<dbReference type="RefSeq" id="WP_094789082.1">
    <property type="nucleotide sequence ID" value="NZ_NDXW01000001.1"/>
</dbReference>
<organism evidence="18 19">
    <name type="scientific">Zooshikella ganghwensis</name>
    <dbReference type="NCBI Taxonomy" id="202772"/>
    <lineage>
        <taxon>Bacteria</taxon>
        <taxon>Pseudomonadati</taxon>
        <taxon>Pseudomonadota</taxon>
        <taxon>Gammaproteobacteria</taxon>
        <taxon>Oceanospirillales</taxon>
        <taxon>Zooshikellaceae</taxon>
        <taxon>Zooshikella</taxon>
    </lineage>
</organism>
<evidence type="ECO:0000256" key="4">
    <source>
        <dbReference type="ARBA" id="ARBA00008357"/>
    </source>
</evidence>
<evidence type="ECO:0000313" key="18">
    <source>
        <dbReference type="EMBL" id="RDH46302.1"/>
    </source>
</evidence>
<protein>
    <recommendedName>
        <fullName evidence="12">Biosynthetic arginine decarboxylase</fullName>
        <shortName evidence="12">ADC</shortName>
        <ecNumber evidence="12">4.1.1.19</ecNumber>
    </recommendedName>
</protein>
<dbReference type="InterPro" id="IPR041128">
    <property type="entry name" value="Arg_decarbox_C"/>
</dbReference>
<comment type="similarity">
    <text evidence="4 12">Belongs to the Orn/Lys/Arg decarboxylase class-II family. SpeA subfamily.</text>
</comment>
<keyword evidence="7 12" id="KW-0460">Magnesium</keyword>
<dbReference type="Gene3D" id="2.40.37.10">
    <property type="entry name" value="Lyase, Ornithine Decarboxylase, Chain A, domain 1"/>
    <property type="match status" value="1"/>
</dbReference>
<dbReference type="PRINTS" id="PR01180">
    <property type="entry name" value="ARGDCRBXLASE"/>
</dbReference>
<dbReference type="EC" id="4.1.1.19" evidence="12"/>
<dbReference type="GO" id="GO:0033388">
    <property type="term" value="P:putrescine biosynthetic process from arginine"/>
    <property type="evidence" value="ECO:0007669"/>
    <property type="project" value="UniProtKB-ARBA"/>
</dbReference>
<feature type="domain" description="Arginine decarboxylase helical bundle" evidence="16">
    <location>
        <begin position="368"/>
        <end position="455"/>
    </location>
</feature>
<dbReference type="EMBL" id="NDXW01000001">
    <property type="protein sequence ID" value="RDH46302.1"/>
    <property type="molecule type" value="Genomic_DNA"/>
</dbReference>
<dbReference type="PROSITE" id="PS00879">
    <property type="entry name" value="ODR_DC_2_2"/>
    <property type="match status" value="1"/>
</dbReference>
<dbReference type="NCBIfam" id="TIGR01273">
    <property type="entry name" value="speA"/>
    <property type="match status" value="1"/>
</dbReference>
<dbReference type="InterPro" id="IPR009006">
    <property type="entry name" value="Ala_racemase/Decarboxylase_C"/>
</dbReference>
<dbReference type="SUPFAM" id="SSF50621">
    <property type="entry name" value="Alanine racemase C-terminal domain-like"/>
    <property type="match status" value="1"/>
</dbReference>
<dbReference type="PANTHER" id="PTHR43295">
    <property type="entry name" value="ARGININE DECARBOXYLASE"/>
    <property type="match status" value="1"/>
</dbReference>
<evidence type="ECO:0000259" key="15">
    <source>
        <dbReference type="Pfam" id="PF02784"/>
    </source>
</evidence>
<dbReference type="PRINTS" id="PR01179">
    <property type="entry name" value="ODADCRBXLASE"/>
</dbReference>
<comment type="cofactor">
    <cofactor evidence="1 12 13">
        <name>pyridoxal 5'-phosphate</name>
        <dbReference type="ChEBI" id="CHEBI:597326"/>
    </cofactor>
</comment>
<feature type="modified residue" description="N6-(pyridoxal phosphate)lysine" evidence="12 13">
    <location>
        <position position="99"/>
    </location>
</feature>
<dbReference type="Gene3D" id="1.20.58.930">
    <property type="match status" value="1"/>
</dbReference>
<dbReference type="Gene3D" id="1.10.287.3440">
    <property type="match status" value="1"/>
</dbReference>
<evidence type="ECO:0000256" key="14">
    <source>
        <dbReference type="PIRSR" id="PIRSR600183-50"/>
    </source>
</evidence>
<dbReference type="GO" id="GO:0008295">
    <property type="term" value="P:spermidine biosynthetic process"/>
    <property type="evidence" value="ECO:0007669"/>
    <property type="project" value="UniProtKB-UniRule"/>
</dbReference>
<dbReference type="FunFam" id="3.20.20.10:FF:000001">
    <property type="entry name" value="Biosynthetic arginine decarboxylase"/>
    <property type="match status" value="1"/>
</dbReference>
<keyword evidence="9 12" id="KW-0745">Spermidine biosynthesis</keyword>
<keyword evidence="11 12" id="KW-0456">Lyase</keyword>
<dbReference type="GO" id="GO:0008792">
    <property type="term" value="F:arginine decarboxylase activity"/>
    <property type="evidence" value="ECO:0007669"/>
    <property type="project" value="UniProtKB-UniRule"/>
</dbReference>
<gene>
    <name evidence="12" type="primary">speA</name>
    <name evidence="18" type="ORF">B9G39_24210</name>
</gene>
<dbReference type="NCBIfam" id="NF003763">
    <property type="entry name" value="PRK05354.1"/>
    <property type="match status" value="1"/>
</dbReference>